<accession>A0A1L8I3U9</accession>
<dbReference type="InterPro" id="IPR001304">
    <property type="entry name" value="C-type_lectin-like"/>
</dbReference>
<feature type="transmembrane region" description="Helical" evidence="2">
    <location>
        <begin position="71"/>
        <end position="95"/>
    </location>
</feature>
<dbReference type="PANTHER" id="PTHR15028:SF6">
    <property type="entry name" value="B-CELL DIFFERENTIATION ANTIGEN CD72"/>
    <property type="match status" value="1"/>
</dbReference>
<dbReference type="Bgee" id="108719022">
    <property type="expression patterns" value="Expressed in spleen and 3 other cell types or tissues"/>
</dbReference>
<reference evidence="4" key="1">
    <citation type="submission" date="2025-08" db="UniProtKB">
        <authorList>
            <consortium name="RefSeq"/>
        </authorList>
    </citation>
    <scope>IDENTIFICATION</scope>
    <source>
        <strain evidence="4">J_2021</strain>
        <tissue evidence="4">Erythrocytes</tissue>
    </source>
</reference>
<keyword evidence="4" id="KW-0449">Lipoprotein</keyword>
<evidence type="ECO:0000313" key="3">
    <source>
        <dbReference type="Proteomes" id="UP000186698"/>
    </source>
</evidence>
<dbReference type="GO" id="GO:0004888">
    <property type="term" value="F:transmembrane signaling receptor activity"/>
    <property type="evidence" value="ECO:0007669"/>
    <property type="project" value="InterPro"/>
</dbReference>
<keyword evidence="3" id="KW-1185">Reference proteome</keyword>
<organism evidence="3 4">
    <name type="scientific">Xenopus laevis</name>
    <name type="common">African clawed frog</name>
    <dbReference type="NCBI Taxonomy" id="8355"/>
    <lineage>
        <taxon>Eukaryota</taxon>
        <taxon>Metazoa</taxon>
        <taxon>Chordata</taxon>
        <taxon>Craniata</taxon>
        <taxon>Vertebrata</taxon>
        <taxon>Euteleostomi</taxon>
        <taxon>Amphibia</taxon>
        <taxon>Batrachia</taxon>
        <taxon>Anura</taxon>
        <taxon>Pipoidea</taxon>
        <taxon>Pipidae</taxon>
        <taxon>Xenopodinae</taxon>
        <taxon>Xenopus</taxon>
        <taxon>Xenopus</taxon>
    </lineage>
</organism>
<dbReference type="PaxDb" id="8355-A0A1L8I3U9"/>
<evidence type="ECO:0000256" key="1">
    <source>
        <dbReference type="SAM" id="MobiDB-lite"/>
    </source>
</evidence>
<dbReference type="KEGG" id="xla:108719022"/>
<name>A0A1L8I3U9_XENLA</name>
<keyword evidence="2" id="KW-0472">Membrane</keyword>
<gene>
    <name evidence="4" type="primary">LOC108719022</name>
</gene>
<dbReference type="SMART" id="SM00034">
    <property type="entry name" value="CLECT"/>
    <property type="match status" value="1"/>
</dbReference>
<feature type="region of interest" description="Disordered" evidence="1">
    <location>
        <begin position="16"/>
        <end position="65"/>
    </location>
</feature>
<dbReference type="InterPro" id="IPR016187">
    <property type="entry name" value="CTDL_fold"/>
</dbReference>
<dbReference type="AlphaFoldDB" id="A0A1L8I3U9"/>
<protein>
    <submittedName>
        <fullName evidence="4">Oxidized low-density lipoprotein receptor 1</fullName>
    </submittedName>
</protein>
<dbReference type="Gene3D" id="3.10.100.10">
    <property type="entry name" value="Mannose-Binding Protein A, subunit A"/>
    <property type="match status" value="1"/>
</dbReference>
<dbReference type="OrthoDB" id="2142683at2759"/>
<dbReference type="OMA" id="WNETERQ"/>
<dbReference type="InterPro" id="IPR039689">
    <property type="entry name" value="CD72"/>
</dbReference>
<dbReference type="RefSeq" id="XP_018123102.1">
    <property type="nucleotide sequence ID" value="XM_018267613.2"/>
</dbReference>
<evidence type="ECO:0000313" key="4">
    <source>
        <dbReference type="RefSeq" id="XP_018123102.1"/>
    </source>
</evidence>
<dbReference type="GeneID" id="108719022"/>
<feature type="compositionally biased region" description="Basic and acidic residues" evidence="1">
    <location>
        <begin position="50"/>
        <end position="64"/>
    </location>
</feature>
<evidence type="ECO:0000256" key="2">
    <source>
        <dbReference type="SAM" id="Phobius"/>
    </source>
</evidence>
<dbReference type="Proteomes" id="UP000186698">
    <property type="component" value="Chromosome 1L"/>
</dbReference>
<dbReference type="SUPFAM" id="SSF56436">
    <property type="entry name" value="C-type lectin-like"/>
    <property type="match status" value="1"/>
</dbReference>
<keyword evidence="4" id="KW-0675">Receptor</keyword>
<dbReference type="PROSITE" id="PS50041">
    <property type="entry name" value="C_TYPE_LECTIN_2"/>
    <property type="match status" value="1"/>
</dbReference>
<dbReference type="GO" id="GO:0005886">
    <property type="term" value="C:plasma membrane"/>
    <property type="evidence" value="ECO:0007669"/>
    <property type="project" value="InterPro"/>
</dbReference>
<dbReference type="InterPro" id="IPR016186">
    <property type="entry name" value="C-type_lectin-like/link_sf"/>
</dbReference>
<dbReference type="PANTHER" id="PTHR15028">
    <property type="entry name" value="CD72-RELATED"/>
    <property type="match status" value="1"/>
</dbReference>
<feature type="compositionally biased region" description="Polar residues" evidence="1">
    <location>
        <begin position="16"/>
        <end position="28"/>
    </location>
</feature>
<keyword evidence="2" id="KW-1133">Transmembrane helix</keyword>
<proteinExistence type="predicted"/>
<keyword evidence="2" id="KW-0812">Transmembrane</keyword>
<sequence>MADRIFYAEVNVTARGSSAATTANNPSETPARKNKKGHRNVSGGQKRRQKETVNVESQRSRRSPDSSSYKFKYLIIGLSLTSLILLASTITLAVITVASSNNEDLQLVLDKCSCERHSPNISWTRSEDSERNLTQLLHRSTQVSKCLKQAIQEAEWTSKCPAGWTLLNHRCYFFSTERRTRPESDEFCKAQMAQLATVKGQDNILQCYIRNLGAAYWVGLVHRTERHQTNIVMRWYWPDGAAEPSMASSPAGFCARIDGALGVADCSVQLQWICQKGTDKSKLFERMKSCYS</sequence>
<feature type="compositionally biased region" description="Basic residues" evidence="1">
    <location>
        <begin position="32"/>
        <end position="49"/>
    </location>
</feature>